<evidence type="ECO:0000313" key="2">
    <source>
        <dbReference type="Proteomes" id="UP001732700"/>
    </source>
</evidence>
<sequence length="391" mass="43170">MLHLRRCNLPRLLSSPAASPIPFPVHRLISAAAPSISPNPSFAVEDYLVGTCGLTRAQALKASTKLSHLKSPSRPDAVLTFLADLGLSGADVATAVAKDPQLLCTSVEKILAPNVVGLTGIGLSHTEIARLVSLVPFSFRYRSIVSNLPYYLPLFGSFENLLHVLKCNSNLLGTSVEKFVKPNVAFLRKCGISAWDITKLCKTATWLLTINPERLPVIVACAEGLGVPRGSLMFRHALHAVTFLTEEKIVAQLEYLKNLFRWSHAQVRIAVSKHPLILGRSKESLRSRSEFLLSEVGLEPAYIAHLPALICYSLEGRLKPRFYVMKFLKENGLLDRERSYYSAVTVTEKVFVEKYISPYNEAAPYLTEDYATTCRGEVPPRFIFASTKGGL</sequence>
<accession>A0ACD5VAW6</accession>
<dbReference type="Proteomes" id="UP001732700">
    <property type="component" value="Chromosome 2D"/>
</dbReference>
<protein>
    <submittedName>
        <fullName evidence="1">Uncharacterized protein</fullName>
    </submittedName>
</protein>
<name>A0ACD5VAW6_AVESA</name>
<reference evidence="1" key="1">
    <citation type="submission" date="2021-05" db="EMBL/GenBank/DDBJ databases">
        <authorList>
            <person name="Scholz U."/>
            <person name="Mascher M."/>
            <person name="Fiebig A."/>
        </authorList>
    </citation>
    <scope>NUCLEOTIDE SEQUENCE [LARGE SCALE GENOMIC DNA]</scope>
</reference>
<organism evidence="1 2">
    <name type="scientific">Avena sativa</name>
    <name type="common">Oat</name>
    <dbReference type="NCBI Taxonomy" id="4498"/>
    <lineage>
        <taxon>Eukaryota</taxon>
        <taxon>Viridiplantae</taxon>
        <taxon>Streptophyta</taxon>
        <taxon>Embryophyta</taxon>
        <taxon>Tracheophyta</taxon>
        <taxon>Spermatophyta</taxon>
        <taxon>Magnoliopsida</taxon>
        <taxon>Liliopsida</taxon>
        <taxon>Poales</taxon>
        <taxon>Poaceae</taxon>
        <taxon>BOP clade</taxon>
        <taxon>Pooideae</taxon>
        <taxon>Poodae</taxon>
        <taxon>Poeae</taxon>
        <taxon>Poeae Chloroplast Group 1 (Aveneae type)</taxon>
        <taxon>Aveninae</taxon>
        <taxon>Avena</taxon>
    </lineage>
</organism>
<keyword evidence="2" id="KW-1185">Reference proteome</keyword>
<reference evidence="1" key="2">
    <citation type="submission" date="2025-09" db="UniProtKB">
        <authorList>
            <consortium name="EnsemblPlants"/>
        </authorList>
    </citation>
    <scope>IDENTIFICATION</scope>
</reference>
<evidence type="ECO:0000313" key="1">
    <source>
        <dbReference type="EnsemblPlants" id="AVESA.00010b.r2.2DG0395000.1.CDS.1"/>
    </source>
</evidence>
<dbReference type="EnsemblPlants" id="AVESA.00010b.r2.2DG0395000.1">
    <property type="protein sequence ID" value="AVESA.00010b.r2.2DG0395000.1.CDS.1"/>
    <property type="gene ID" value="AVESA.00010b.r2.2DG0395000"/>
</dbReference>
<proteinExistence type="predicted"/>